<evidence type="ECO:0000256" key="11">
    <source>
        <dbReference type="ARBA" id="ARBA00023136"/>
    </source>
</evidence>
<keyword evidence="7" id="KW-0547">Nucleotide-binding</keyword>
<dbReference type="GO" id="GO:0005524">
    <property type="term" value="F:ATP binding"/>
    <property type="evidence" value="ECO:0007669"/>
    <property type="project" value="UniProtKB-KW"/>
</dbReference>
<evidence type="ECO:0000259" key="14">
    <source>
        <dbReference type="PROSITE" id="PS50109"/>
    </source>
</evidence>
<dbReference type="CDD" id="cd00082">
    <property type="entry name" value="HisKA"/>
    <property type="match status" value="1"/>
</dbReference>
<dbReference type="SMART" id="SM00387">
    <property type="entry name" value="HATPase_c"/>
    <property type="match status" value="1"/>
</dbReference>
<keyword evidence="12" id="KW-0175">Coiled coil</keyword>
<proteinExistence type="predicted"/>
<dbReference type="SUPFAM" id="SSF47384">
    <property type="entry name" value="Homodimeric domain of signal transducing histidine kinase"/>
    <property type="match status" value="1"/>
</dbReference>
<dbReference type="InterPro" id="IPR000014">
    <property type="entry name" value="PAS"/>
</dbReference>
<dbReference type="GO" id="GO:0000156">
    <property type="term" value="F:phosphorelay response regulator activity"/>
    <property type="evidence" value="ECO:0007669"/>
    <property type="project" value="TreeGrafter"/>
</dbReference>
<dbReference type="Pfam" id="PF00989">
    <property type="entry name" value="PAS"/>
    <property type="match status" value="1"/>
</dbReference>
<evidence type="ECO:0000256" key="6">
    <source>
        <dbReference type="ARBA" id="ARBA00022679"/>
    </source>
</evidence>
<dbReference type="NCBIfam" id="TIGR00229">
    <property type="entry name" value="sensory_box"/>
    <property type="match status" value="1"/>
</dbReference>
<dbReference type="SMART" id="SM00091">
    <property type="entry name" value="PAS"/>
    <property type="match status" value="1"/>
</dbReference>
<dbReference type="GO" id="GO:0006355">
    <property type="term" value="P:regulation of DNA-templated transcription"/>
    <property type="evidence" value="ECO:0007669"/>
    <property type="project" value="InterPro"/>
</dbReference>
<dbReference type="Gene3D" id="3.30.565.10">
    <property type="entry name" value="Histidine kinase-like ATPase, C-terminal domain"/>
    <property type="match status" value="1"/>
</dbReference>
<dbReference type="InterPro" id="IPR035965">
    <property type="entry name" value="PAS-like_dom_sf"/>
</dbReference>
<comment type="subcellular location">
    <subcellularLocation>
        <location evidence="2">Cell membrane</location>
    </subcellularLocation>
</comment>
<keyword evidence="5" id="KW-0597">Phosphoprotein</keyword>
<dbReference type="Gene3D" id="3.30.450.20">
    <property type="entry name" value="PAS domain"/>
    <property type="match status" value="1"/>
</dbReference>
<dbReference type="Gene3D" id="1.10.287.130">
    <property type="match status" value="1"/>
</dbReference>
<keyword evidence="9" id="KW-0067">ATP-binding</keyword>
<dbReference type="PRINTS" id="PR00344">
    <property type="entry name" value="BCTRLSENSOR"/>
</dbReference>
<dbReference type="GO" id="GO:0030295">
    <property type="term" value="F:protein kinase activator activity"/>
    <property type="evidence" value="ECO:0007669"/>
    <property type="project" value="TreeGrafter"/>
</dbReference>
<accession>A0A0W8FNH5</accession>
<evidence type="ECO:0000256" key="4">
    <source>
        <dbReference type="ARBA" id="ARBA00022475"/>
    </source>
</evidence>
<evidence type="ECO:0000259" key="16">
    <source>
        <dbReference type="PROSITE" id="PS50113"/>
    </source>
</evidence>
<name>A0A0W8FNH5_9ZZZZ</name>
<dbReference type="InterPro" id="IPR050351">
    <property type="entry name" value="BphY/WalK/GraS-like"/>
</dbReference>
<feature type="domain" description="PAC" evidence="16">
    <location>
        <begin position="417"/>
        <end position="469"/>
    </location>
</feature>
<evidence type="ECO:0000313" key="17">
    <source>
        <dbReference type="EMBL" id="KUG22340.1"/>
    </source>
</evidence>
<feature type="domain" description="Histidine kinase" evidence="14">
    <location>
        <begin position="526"/>
        <end position="740"/>
    </location>
</feature>
<feature type="transmembrane region" description="Helical" evidence="13">
    <location>
        <begin position="12"/>
        <end position="35"/>
    </location>
</feature>
<evidence type="ECO:0000256" key="2">
    <source>
        <dbReference type="ARBA" id="ARBA00004236"/>
    </source>
</evidence>
<dbReference type="InterPro" id="IPR036097">
    <property type="entry name" value="HisK_dim/P_sf"/>
</dbReference>
<dbReference type="InterPro" id="IPR004358">
    <property type="entry name" value="Sig_transdc_His_kin-like_C"/>
</dbReference>
<evidence type="ECO:0000256" key="12">
    <source>
        <dbReference type="SAM" id="Coils"/>
    </source>
</evidence>
<dbReference type="Pfam" id="PF00512">
    <property type="entry name" value="HisKA"/>
    <property type="match status" value="1"/>
</dbReference>
<dbReference type="PROSITE" id="PS50109">
    <property type="entry name" value="HIS_KIN"/>
    <property type="match status" value="1"/>
</dbReference>
<keyword evidence="6" id="KW-0808">Transferase</keyword>
<dbReference type="SUPFAM" id="SSF55874">
    <property type="entry name" value="ATPase domain of HSP90 chaperone/DNA topoisomerase II/histidine kinase"/>
    <property type="match status" value="1"/>
</dbReference>
<feature type="transmembrane region" description="Helical" evidence="13">
    <location>
        <begin position="305"/>
        <end position="327"/>
    </location>
</feature>
<dbReference type="EMBL" id="LNQE01000974">
    <property type="protein sequence ID" value="KUG22340.1"/>
    <property type="molecule type" value="Genomic_DNA"/>
</dbReference>
<dbReference type="InterPro" id="IPR003661">
    <property type="entry name" value="HisK_dim/P_dom"/>
</dbReference>
<dbReference type="InterPro" id="IPR013767">
    <property type="entry name" value="PAS_fold"/>
</dbReference>
<dbReference type="PROSITE" id="PS50112">
    <property type="entry name" value="PAS"/>
    <property type="match status" value="1"/>
</dbReference>
<dbReference type="GO" id="GO:0007234">
    <property type="term" value="P:osmosensory signaling via phosphorelay pathway"/>
    <property type="evidence" value="ECO:0007669"/>
    <property type="project" value="TreeGrafter"/>
</dbReference>
<dbReference type="SUPFAM" id="SSF55785">
    <property type="entry name" value="PYP-like sensor domain (PAS domain)"/>
    <property type="match status" value="1"/>
</dbReference>
<keyword evidence="13" id="KW-1133">Transmembrane helix</keyword>
<evidence type="ECO:0000256" key="13">
    <source>
        <dbReference type="SAM" id="Phobius"/>
    </source>
</evidence>
<evidence type="ECO:0000256" key="5">
    <source>
        <dbReference type="ARBA" id="ARBA00022553"/>
    </source>
</evidence>
<dbReference type="GO" id="GO:0000155">
    <property type="term" value="F:phosphorelay sensor kinase activity"/>
    <property type="evidence" value="ECO:0007669"/>
    <property type="project" value="InterPro"/>
</dbReference>
<sequence>MTKPLPKKNKNILFTALTIFFSASALIIILGYFIYQNQKKDIVNAAGQKLTAIAELKVWEINNWRHERIGDASVIYKNNIFAANIMQYFSNPSSPAAKNNILSLLSATQKSYQYKNILLLDTNKKIRLVLGDYHADYGMIHSRAINEAVGKYDIVISDFYINERNSDIHLSLIIPIMIIQKSGVKHIGTVMIIMDPHMRLYPTIKLWPVPSDTGEALLVHREGNDVVYLNELRHIKNIPLMMKYPLTELSLPAVKAVLGWKGVVYGTDYRKESVLAAVKAVPDTAWFLVAKVDTEEIYAPLATRFWIIVFFIIINILVLGVIVAYIWRHQQAKYYREQYELEDKRAFLYARSLIEASLDPLVTISPQGKIMDVNESTESITGRSRKELIGTNFSHYFTEPEKADQGYKLVFENGIVRNYPLSIRDVSGKVTEVLYNASLYKNEAGEVQGIFAAARDITETRRIEKELQAAHDELELRVEERTKELQIANEALQSEITERKEIEKLIELRTKLLEVTNKELESFSYSVSHDLRAPLRAIDGYTRMILRDQRDKLDDDAKRKFDLIRSNTQMMGKFIDDLLSFSRLGRLELNMTRLDMESLVNDVWMELQIINPDRKIDLKIKNIPPGWGDRTLIKQVYSNLLSNAVKYTNFKDKVYVEVGGYKEGDEYIYYVKDNGVGFDMEYYDKLFGVFQRLHSADEYEGTGVGLAIVQRIIHRHGGRVWANAMVDKGATFYFTLFQKD</sequence>
<reference evidence="17" key="1">
    <citation type="journal article" date="2015" name="Proc. Natl. Acad. Sci. U.S.A.">
        <title>Networks of energetic and metabolic interactions define dynamics in microbial communities.</title>
        <authorList>
            <person name="Embree M."/>
            <person name="Liu J.K."/>
            <person name="Al-Bassam M.M."/>
            <person name="Zengler K."/>
        </authorList>
    </citation>
    <scope>NUCLEOTIDE SEQUENCE</scope>
</reference>
<dbReference type="CDD" id="cd00130">
    <property type="entry name" value="PAS"/>
    <property type="match status" value="1"/>
</dbReference>
<comment type="catalytic activity">
    <reaction evidence="1">
        <text>ATP + protein L-histidine = ADP + protein N-phospho-L-histidine.</text>
        <dbReference type="EC" id="2.7.13.3"/>
    </reaction>
</comment>
<dbReference type="AlphaFoldDB" id="A0A0W8FNH5"/>
<gene>
    <name evidence="17" type="ORF">ASZ90_007879</name>
</gene>
<evidence type="ECO:0000256" key="7">
    <source>
        <dbReference type="ARBA" id="ARBA00022741"/>
    </source>
</evidence>
<evidence type="ECO:0000256" key="1">
    <source>
        <dbReference type="ARBA" id="ARBA00000085"/>
    </source>
</evidence>
<evidence type="ECO:0000256" key="9">
    <source>
        <dbReference type="ARBA" id="ARBA00022840"/>
    </source>
</evidence>
<evidence type="ECO:0000256" key="8">
    <source>
        <dbReference type="ARBA" id="ARBA00022777"/>
    </source>
</evidence>
<dbReference type="InterPro" id="IPR003594">
    <property type="entry name" value="HATPase_dom"/>
</dbReference>
<evidence type="ECO:0000259" key="15">
    <source>
        <dbReference type="PROSITE" id="PS50112"/>
    </source>
</evidence>
<keyword evidence="10" id="KW-0902">Two-component regulatory system</keyword>
<dbReference type="PANTHER" id="PTHR42878:SF15">
    <property type="entry name" value="BACTERIOPHYTOCHROME"/>
    <property type="match status" value="1"/>
</dbReference>
<dbReference type="InterPro" id="IPR000700">
    <property type="entry name" value="PAS-assoc_C"/>
</dbReference>
<protein>
    <recommendedName>
        <fullName evidence="3">histidine kinase</fullName>
        <ecNumber evidence="3">2.7.13.3</ecNumber>
    </recommendedName>
</protein>
<dbReference type="InterPro" id="IPR005467">
    <property type="entry name" value="His_kinase_dom"/>
</dbReference>
<keyword evidence="13" id="KW-0812">Transmembrane</keyword>
<feature type="domain" description="PAS" evidence="15">
    <location>
        <begin position="351"/>
        <end position="401"/>
    </location>
</feature>
<keyword evidence="8" id="KW-0418">Kinase</keyword>
<dbReference type="FunFam" id="3.30.565.10:FF:000023">
    <property type="entry name" value="PAS domain-containing sensor histidine kinase"/>
    <property type="match status" value="1"/>
</dbReference>
<evidence type="ECO:0000256" key="10">
    <source>
        <dbReference type="ARBA" id="ARBA00023012"/>
    </source>
</evidence>
<organism evidence="17">
    <name type="scientific">hydrocarbon metagenome</name>
    <dbReference type="NCBI Taxonomy" id="938273"/>
    <lineage>
        <taxon>unclassified sequences</taxon>
        <taxon>metagenomes</taxon>
        <taxon>ecological metagenomes</taxon>
    </lineage>
</organism>
<dbReference type="PROSITE" id="PS50113">
    <property type="entry name" value="PAC"/>
    <property type="match status" value="1"/>
</dbReference>
<dbReference type="GO" id="GO:0005886">
    <property type="term" value="C:plasma membrane"/>
    <property type="evidence" value="ECO:0007669"/>
    <property type="project" value="UniProtKB-SubCell"/>
</dbReference>
<comment type="caution">
    <text evidence="17">The sequence shown here is derived from an EMBL/GenBank/DDBJ whole genome shotgun (WGS) entry which is preliminary data.</text>
</comment>
<keyword evidence="11 13" id="KW-0472">Membrane</keyword>
<dbReference type="EC" id="2.7.13.3" evidence="3"/>
<dbReference type="Pfam" id="PF02518">
    <property type="entry name" value="HATPase_c"/>
    <property type="match status" value="1"/>
</dbReference>
<feature type="coiled-coil region" evidence="12">
    <location>
        <begin position="457"/>
        <end position="505"/>
    </location>
</feature>
<keyword evidence="4" id="KW-1003">Cell membrane</keyword>
<evidence type="ECO:0000256" key="3">
    <source>
        <dbReference type="ARBA" id="ARBA00012438"/>
    </source>
</evidence>
<dbReference type="SMART" id="SM00388">
    <property type="entry name" value="HisKA"/>
    <property type="match status" value="1"/>
</dbReference>
<dbReference type="InterPro" id="IPR036890">
    <property type="entry name" value="HATPase_C_sf"/>
</dbReference>
<dbReference type="PANTHER" id="PTHR42878">
    <property type="entry name" value="TWO-COMPONENT HISTIDINE KINASE"/>
    <property type="match status" value="1"/>
</dbReference>